<dbReference type="InterPro" id="IPR023087">
    <property type="entry name" value="Flg_Motor_Flig_C"/>
</dbReference>
<dbReference type="AlphaFoldDB" id="E8R6I8"/>
<keyword evidence="4" id="KW-1185">Reference proteome</keyword>
<dbReference type="EMBL" id="CP002353">
    <property type="protein sequence ID" value="ADV62899.1"/>
    <property type="molecule type" value="Genomic_DNA"/>
</dbReference>
<dbReference type="InterPro" id="IPR000090">
    <property type="entry name" value="Flg_Motor_Flig"/>
</dbReference>
<dbReference type="PANTHER" id="PTHR30534:SF0">
    <property type="entry name" value="FLAGELLAR MOTOR SWITCH PROTEIN FLIG"/>
    <property type="match status" value="1"/>
</dbReference>
<dbReference type="PANTHER" id="PTHR30534">
    <property type="entry name" value="FLAGELLAR MOTOR SWITCH PROTEIN FLIG"/>
    <property type="match status" value="1"/>
</dbReference>
<feature type="domain" description="Flagellar motor switch protein FliG C-terminal" evidence="2">
    <location>
        <begin position="60"/>
        <end position="164"/>
    </location>
</feature>
<dbReference type="GO" id="GO:0071973">
    <property type="term" value="P:bacterial-type flagellum-dependent cell motility"/>
    <property type="evidence" value="ECO:0007669"/>
    <property type="project" value="InterPro"/>
</dbReference>
<feature type="region of interest" description="Disordered" evidence="1">
    <location>
        <begin position="157"/>
        <end position="183"/>
    </location>
</feature>
<dbReference type="InterPro" id="IPR011002">
    <property type="entry name" value="FliG_a-hlx"/>
</dbReference>
<dbReference type="eggNOG" id="COG1536">
    <property type="taxonomic scope" value="Bacteria"/>
</dbReference>
<evidence type="ECO:0000313" key="4">
    <source>
        <dbReference type="Proteomes" id="UP000008631"/>
    </source>
</evidence>
<dbReference type="GO" id="GO:0006935">
    <property type="term" value="P:chemotaxis"/>
    <property type="evidence" value="ECO:0007669"/>
    <property type="project" value="InterPro"/>
</dbReference>
<gene>
    <name evidence="3" type="ordered locus">Isop_2321</name>
</gene>
<sequence>MVTDVPASNPTRQAAILLASLEPESLGPVWDRLDAASVDALTQAMSELDQIDPDERERVRDQFLAEAERRLRFGFEDLARLDTDALRDLARPEEADLWAVALAAAPRALTRRVLEALERPPSRSEPLRRALARFRRVRIDQAIDAQREIVRRAGRLHDLGRITLPPPPPNRPPFNAPSGGSSP</sequence>
<dbReference type="Proteomes" id="UP000008631">
    <property type="component" value="Chromosome"/>
</dbReference>
<dbReference type="HOGENOM" id="CLU_1473306_0_0_0"/>
<protein>
    <submittedName>
        <fullName evidence="3">Flagellar motor switch protein FliG</fullName>
    </submittedName>
</protein>
<evidence type="ECO:0000313" key="3">
    <source>
        <dbReference type="EMBL" id="ADV62899.1"/>
    </source>
</evidence>
<evidence type="ECO:0000259" key="2">
    <source>
        <dbReference type="Pfam" id="PF01706"/>
    </source>
</evidence>
<dbReference type="InParanoid" id="E8R6I8"/>
<dbReference type="GO" id="GO:0003774">
    <property type="term" value="F:cytoskeletal motor activity"/>
    <property type="evidence" value="ECO:0007669"/>
    <property type="project" value="InterPro"/>
</dbReference>
<keyword evidence="3" id="KW-0282">Flagellum</keyword>
<accession>E8R6I8</accession>
<dbReference type="SUPFAM" id="SSF48029">
    <property type="entry name" value="FliG"/>
    <property type="match status" value="1"/>
</dbReference>
<reference key="1">
    <citation type="submission" date="2010-11" db="EMBL/GenBank/DDBJ databases">
        <title>The complete sequence of chromosome of Isophaera pallida ATCC 43644.</title>
        <authorList>
            <consortium name="US DOE Joint Genome Institute (JGI-PGF)"/>
            <person name="Lucas S."/>
            <person name="Copeland A."/>
            <person name="Lapidus A."/>
            <person name="Bruce D."/>
            <person name="Goodwin L."/>
            <person name="Pitluck S."/>
            <person name="Kyrpides N."/>
            <person name="Mavromatis K."/>
            <person name="Pagani I."/>
            <person name="Ivanova N."/>
            <person name="Saunders E."/>
            <person name="Brettin T."/>
            <person name="Detter J.C."/>
            <person name="Han C."/>
            <person name="Tapia R."/>
            <person name="Land M."/>
            <person name="Hauser L."/>
            <person name="Markowitz V."/>
            <person name="Cheng J.-F."/>
            <person name="Hugenholtz P."/>
            <person name="Woyke T."/>
            <person name="Wu D."/>
            <person name="Eisen J.A."/>
        </authorList>
    </citation>
    <scope>NUCLEOTIDE SEQUENCE</scope>
    <source>
        <strain>ATCC 43644</strain>
    </source>
</reference>
<evidence type="ECO:0000256" key="1">
    <source>
        <dbReference type="SAM" id="MobiDB-lite"/>
    </source>
</evidence>
<dbReference type="RefSeq" id="WP_013565187.1">
    <property type="nucleotide sequence ID" value="NC_014962.1"/>
</dbReference>
<keyword evidence="3" id="KW-0969">Cilium</keyword>
<dbReference type="KEGG" id="ipa:Isop_2321"/>
<dbReference type="STRING" id="575540.Isop_2321"/>
<dbReference type="Pfam" id="PF01706">
    <property type="entry name" value="FliG_C"/>
    <property type="match status" value="1"/>
</dbReference>
<reference evidence="3 4" key="2">
    <citation type="journal article" date="2011" name="Stand. Genomic Sci.">
        <title>Complete genome sequence of Isosphaera pallida type strain (IS1B).</title>
        <authorList>
            <consortium name="US DOE Joint Genome Institute (JGI-PGF)"/>
            <person name="Goker M."/>
            <person name="Cleland D."/>
            <person name="Saunders E."/>
            <person name="Lapidus A."/>
            <person name="Nolan M."/>
            <person name="Lucas S."/>
            <person name="Hammon N."/>
            <person name="Deshpande S."/>
            <person name="Cheng J.F."/>
            <person name="Tapia R."/>
            <person name="Han C."/>
            <person name="Goodwin L."/>
            <person name="Pitluck S."/>
            <person name="Liolios K."/>
            <person name="Pagani I."/>
            <person name="Ivanova N."/>
            <person name="Mavromatis K."/>
            <person name="Pati A."/>
            <person name="Chen A."/>
            <person name="Palaniappan K."/>
            <person name="Land M."/>
            <person name="Hauser L."/>
            <person name="Chang Y.J."/>
            <person name="Jeffries C.D."/>
            <person name="Detter J.C."/>
            <person name="Beck B."/>
            <person name="Woyke T."/>
            <person name="Bristow J."/>
            <person name="Eisen J.A."/>
            <person name="Markowitz V."/>
            <person name="Hugenholtz P."/>
            <person name="Kyrpides N.C."/>
            <person name="Klenk H.P."/>
        </authorList>
    </citation>
    <scope>NUCLEOTIDE SEQUENCE [LARGE SCALE GENOMIC DNA]</scope>
    <source>
        <strain evidence="4">ATCC 43644 / DSM 9630 / IS1B</strain>
    </source>
</reference>
<feature type="compositionally biased region" description="Pro residues" evidence="1">
    <location>
        <begin position="164"/>
        <end position="175"/>
    </location>
</feature>
<name>E8R6I8_ISOPI</name>
<proteinExistence type="predicted"/>
<keyword evidence="3" id="KW-0966">Cell projection</keyword>
<dbReference type="GO" id="GO:0009288">
    <property type="term" value="C:bacterial-type flagellum"/>
    <property type="evidence" value="ECO:0007669"/>
    <property type="project" value="InterPro"/>
</dbReference>
<organism evidence="3 4">
    <name type="scientific">Isosphaera pallida (strain ATCC 43644 / DSM 9630 / IS1B)</name>
    <dbReference type="NCBI Taxonomy" id="575540"/>
    <lineage>
        <taxon>Bacteria</taxon>
        <taxon>Pseudomonadati</taxon>
        <taxon>Planctomycetota</taxon>
        <taxon>Planctomycetia</taxon>
        <taxon>Isosphaerales</taxon>
        <taxon>Isosphaeraceae</taxon>
        <taxon>Isosphaera</taxon>
    </lineage>
</organism>
<dbReference type="Gene3D" id="1.10.220.30">
    <property type="match status" value="2"/>
</dbReference>